<gene>
    <name evidence="1" type="ORF">BTJ39_24060</name>
</gene>
<dbReference type="PANTHER" id="PTHR34413:SF2">
    <property type="entry name" value="PROPHAGE TAIL FIBER ASSEMBLY PROTEIN HOMOLOG TFAE-RELATED"/>
    <property type="match status" value="1"/>
</dbReference>
<dbReference type="AlphaFoldDB" id="A0A1S8Y3B9"/>
<organism evidence="1 2">
    <name type="scientific">Izhakiella australiensis</name>
    <dbReference type="NCBI Taxonomy" id="1926881"/>
    <lineage>
        <taxon>Bacteria</taxon>
        <taxon>Pseudomonadati</taxon>
        <taxon>Pseudomonadota</taxon>
        <taxon>Gammaproteobacteria</taxon>
        <taxon>Enterobacterales</taxon>
        <taxon>Erwiniaceae</taxon>
        <taxon>Izhakiella</taxon>
    </lineage>
</organism>
<reference evidence="1 2" key="1">
    <citation type="submission" date="2016-12" db="EMBL/GenBank/DDBJ databases">
        <title>Izhakiella australiana sp. nov. of genus Izhakiella isolated from Australian desert.</title>
        <authorList>
            <person name="Ji M."/>
        </authorList>
    </citation>
    <scope>NUCLEOTIDE SEQUENCE [LARGE SCALE GENOMIC DNA]</scope>
    <source>
        <strain evidence="1 2">D4N98</strain>
    </source>
</reference>
<dbReference type="OrthoDB" id="8596093at2"/>
<dbReference type="Pfam" id="PF02413">
    <property type="entry name" value="Caudo_TAP"/>
    <property type="match status" value="1"/>
</dbReference>
<accession>A0A1S8Y3B9</accession>
<dbReference type="RefSeq" id="WP_078005180.1">
    <property type="nucleotide sequence ID" value="NZ_MRUL01000047.1"/>
</dbReference>
<dbReference type="InterPro" id="IPR051220">
    <property type="entry name" value="TFA_Chaperone"/>
</dbReference>
<keyword evidence="2" id="KW-1185">Reference proteome</keyword>
<dbReference type="InterPro" id="IPR003458">
    <property type="entry name" value="Phage_T4_Gp38_tail_assem"/>
</dbReference>
<dbReference type="Proteomes" id="UP000190667">
    <property type="component" value="Unassembled WGS sequence"/>
</dbReference>
<sequence length="192" mass="21236">MTFKMSEDSQTITVYNLRADTLEFIGAGDAYIPPHTGLPANCTDIAPPDIPAAHVAVFAPDKAKWSLAEDHRGRVIFDTGTGREIYVTGLGPLPDNTTSVAPDGQHQKWDGKKWVKDDEAEKAAQLRDAENQKSRFMQTANDNIAPLQDAVDLDMATDDEKKQLAAWKKYRVLLSRVDTSTAPDITWPEIPE</sequence>
<name>A0A1S8Y3B9_9GAMM</name>
<protein>
    <submittedName>
        <fullName evidence="1">Phage tail protein</fullName>
    </submittedName>
</protein>
<proteinExistence type="predicted"/>
<dbReference type="PANTHER" id="PTHR34413">
    <property type="entry name" value="PROPHAGE TAIL FIBER ASSEMBLY PROTEIN HOMOLOG TFAE-RELATED-RELATED"/>
    <property type="match status" value="1"/>
</dbReference>
<evidence type="ECO:0000313" key="1">
    <source>
        <dbReference type="EMBL" id="OON33544.1"/>
    </source>
</evidence>
<dbReference type="STRING" id="1926881.BTJ39_24060"/>
<comment type="caution">
    <text evidence="1">The sequence shown here is derived from an EMBL/GenBank/DDBJ whole genome shotgun (WGS) entry which is preliminary data.</text>
</comment>
<evidence type="ECO:0000313" key="2">
    <source>
        <dbReference type="Proteomes" id="UP000190667"/>
    </source>
</evidence>
<dbReference type="EMBL" id="MRUL01000047">
    <property type="protein sequence ID" value="OON33544.1"/>
    <property type="molecule type" value="Genomic_DNA"/>
</dbReference>